<proteinExistence type="inferred from homology"/>
<dbReference type="Proteomes" id="UP000426246">
    <property type="component" value="Chromosome"/>
</dbReference>
<organism evidence="8 9">
    <name type="scientific">Paenibacillus psychroresistens</name>
    <dbReference type="NCBI Taxonomy" id="1778678"/>
    <lineage>
        <taxon>Bacteria</taxon>
        <taxon>Bacillati</taxon>
        <taxon>Bacillota</taxon>
        <taxon>Bacilli</taxon>
        <taxon>Bacillales</taxon>
        <taxon>Paenibacillaceae</taxon>
        <taxon>Paenibacillus</taxon>
    </lineage>
</organism>
<keyword evidence="9" id="KW-1185">Reference proteome</keyword>
<evidence type="ECO:0000256" key="5">
    <source>
        <dbReference type="ARBA" id="ARBA00023136"/>
    </source>
</evidence>
<dbReference type="KEGG" id="ppsc:EHS13_27880"/>
<dbReference type="Gene3D" id="1.10.3720.10">
    <property type="entry name" value="MetI-like"/>
    <property type="match status" value="1"/>
</dbReference>
<dbReference type="InterPro" id="IPR000515">
    <property type="entry name" value="MetI-like"/>
</dbReference>
<gene>
    <name evidence="8" type="ORF">EHS13_27880</name>
</gene>
<feature type="transmembrane region" description="Helical" evidence="6">
    <location>
        <begin position="12"/>
        <end position="37"/>
    </location>
</feature>
<evidence type="ECO:0000313" key="8">
    <source>
        <dbReference type="EMBL" id="QGQ98433.1"/>
    </source>
</evidence>
<reference evidence="9" key="1">
    <citation type="submission" date="2018-11" db="EMBL/GenBank/DDBJ databases">
        <title>Complete genome sequence of Paenibacillus sp. ML311-T8.</title>
        <authorList>
            <person name="Nam Y.-D."/>
            <person name="Kang J."/>
            <person name="Chung W.-H."/>
            <person name="Park Y.S."/>
        </authorList>
    </citation>
    <scope>NUCLEOTIDE SEQUENCE [LARGE SCALE GENOMIC DNA]</scope>
    <source>
        <strain evidence="9">ML311-T8</strain>
    </source>
</reference>
<feature type="transmembrane region" description="Helical" evidence="6">
    <location>
        <begin position="110"/>
        <end position="130"/>
    </location>
</feature>
<evidence type="ECO:0000256" key="2">
    <source>
        <dbReference type="ARBA" id="ARBA00022448"/>
    </source>
</evidence>
<dbReference type="CDD" id="cd06261">
    <property type="entry name" value="TM_PBP2"/>
    <property type="match status" value="1"/>
</dbReference>
<dbReference type="InterPro" id="IPR035906">
    <property type="entry name" value="MetI-like_sf"/>
</dbReference>
<dbReference type="GO" id="GO:0005886">
    <property type="term" value="C:plasma membrane"/>
    <property type="evidence" value="ECO:0007669"/>
    <property type="project" value="UniProtKB-SubCell"/>
</dbReference>
<dbReference type="EMBL" id="CP034235">
    <property type="protein sequence ID" value="QGQ98433.1"/>
    <property type="molecule type" value="Genomic_DNA"/>
</dbReference>
<dbReference type="GO" id="GO:0055085">
    <property type="term" value="P:transmembrane transport"/>
    <property type="evidence" value="ECO:0007669"/>
    <property type="project" value="InterPro"/>
</dbReference>
<dbReference type="AlphaFoldDB" id="A0A6B8RSJ3"/>
<keyword evidence="4 6" id="KW-1133">Transmembrane helix</keyword>
<dbReference type="SUPFAM" id="SSF161098">
    <property type="entry name" value="MetI-like"/>
    <property type="match status" value="1"/>
</dbReference>
<dbReference type="PROSITE" id="PS50928">
    <property type="entry name" value="ABC_TM1"/>
    <property type="match status" value="1"/>
</dbReference>
<feature type="transmembrane region" description="Helical" evidence="6">
    <location>
        <begin position="78"/>
        <end position="98"/>
    </location>
</feature>
<keyword evidence="3 6" id="KW-0812">Transmembrane</keyword>
<evidence type="ECO:0000256" key="1">
    <source>
        <dbReference type="ARBA" id="ARBA00004141"/>
    </source>
</evidence>
<evidence type="ECO:0000256" key="4">
    <source>
        <dbReference type="ARBA" id="ARBA00022989"/>
    </source>
</evidence>
<evidence type="ECO:0000256" key="6">
    <source>
        <dbReference type="RuleBase" id="RU363032"/>
    </source>
</evidence>
<dbReference type="PANTHER" id="PTHR43496:SF1">
    <property type="entry name" value="POLYGALACTURONAN_RHAMNOGALACTURONAN TRANSPORT SYSTEM PERMEASE PROTEIN YTEP"/>
    <property type="match status" value="1"/>
</dbReference>
<feature type="transmembrane region" description="Helical" evidence="6">
    <location>
        <begin position="263"/>
        <end position="288"/>
    </location>
</feature>
<evidence type="ECO:0000259" key="7">
    <source>
        <dbReference type="PROSITE" id="PS50928"/>
    </source>
</evidence>
<accession>A0A6B8RSJ3</accession>
<sequence length="297" mass="33702">MGNTWKKHMPLYAFALPGMLYFILFKYVPIWGLLLAFQEYSPFRGFFQSDWVGLANFKELFAKSDFIILLNNTLLLSFYNLVFYFPLVIVLSLLLNDLRFRVYKKIVQSVLYLPHFVSWVIIAGITIIFFGPSGIINQLVEKFGGSDLSFMTSTEWFRPLMVLQHIWRDMGWGTIILLAALVGINPELYDAANVDGAGKLRMMWSISLPSIRSTIVVLVLLQLGTSLDSNFYQIFLSENALNHAVANVFDLYVYQVGLLQGNFSMATTVGLFKSVASLLMVLVADYFAKILGEEGIF</sequence>
<name>A0A6B8RSJ3_9BACL</name>
<keyword evidence="5 6" id="KW-0472">Membrane</keyword>
<evidence type="ECO:0000256" key="3">
    <source>
        <dbReference type="ARBA" id="ARBA00022692"/>
    </source>
</evidence>
<protein>
    <submittedName>
        <fullName evidence="8">Sugar ABC transporter permease</fullName>
    </submittedName>
</protein>
<dbReference type="PANTHER" id="PTHR43496">
    <property type="entry name" value="PROTEIN LPLB"/>
    <property type="match status" value="1"/>
</dbReference>
<dbReference type="RefSeq" id="WP_155703538.1">
    <property type="nucleotide sequence ID" value="NZ_CP034235.1"/>
</dbReference>
<keyword evidence="2 6" id="KW-0813">Transport</keyword>
<dbReference type="Pfam" id="PF00528">
    <property type="entry name" value="BPD_transp_1"/>
    <property type="match status" value="1"/>
</dbReference>
<feature type="transmembrane region" description="Helical" evidence="6">
    <location>
        <begin position="201"/>
        <end position="223"/>
    </location>
</feature>
<comment type="similarity">
    <text evidence="6">Belongs to the binding-protein-dependent transport system permease family.</text>
</comment>
<comment type="subcellular location">
    <subcellularLocation>
        <location evidence="6">Cell membrane</location>
        <topology evidence="6">Multi-pass membrane protein</topology>
    </subcellularLocation>
    <subcellularLocation>
        <location evidence="1">Membrane</location>
        <topology evidence="1">Multi-pass membrane protein</topology>
    </subcellularLocation>
</comment>
<evidence type="ECO:0000313" key="9">
    <source>
        <dbReference type="Proteomes" id="UP000426246"/>
    </source>
</evidence>
<feature type="transmembrane region" description="Helical" evidence="6">
    <location>
        <begin position="170"/>
        <end position="189"/>
    </location>
</feature>
<dbReference type="OrthoDB" id="2577015at2"/>
<feature type="domain" description="ABC transmembrane type-1" evidence="7">
    <location>
        <begin position="70"/>
        <end position="284"/>
    </location>
</feature>